<protein>
    <submittedName>
        <fullName evidence="2">Uncharacterized protein</fullName>
    </submittedName>
</protein>
<feature type="compositionally biased region" description="Basic residues" evidence="1">
    <location>
        <begin position="190"/>
        <end position="208"/>
    </location>
</feature>
<feature type="compositionally biased region" description="Acidic residues" evidence="1">
    <location>
        <begin position="213"/>
        <end position="223"/>
    </location>
</feature>
<feature type="region of interest" description="Disordered" evidence="1">
    <location>
        <begin position="152"/>
        <end position="223"/>
    </location>
</feature>
<accession>A0A9J6D364</accession>
<sequence>MKMPKCNAIVKDFDNHRLKLEKSTQLELYRLRKASSFQLLEKKRKLVEVLAEAEKQLVSWKPRSYENVLQKLFPEVFIHPQQKIECYLVSFADRETTLVKNIMTHLQVKITPSDEFFRDESARGVKLSAMDGKQLLTREEALELYFSLPDDPTWSDSDRDTDEDFAPELAPPDSDEQSSEAEAAESTRKPEKRKATYSRKKRRQKKVPRICDEAEVEEEEVGT</sequence>
<dbReference type="AlphaFoldDB" id="A0A9J6D364"/>
<reference evidence="2" key="2">
    <citation type="submission" date="2021-09" db="EMBL/GenBank/DDBJ databases">
        <authorList>
            <person name="Jia N."/>
            <person name="Wang J."/>
            <person name="Shi W."/>
            <person name="Du L."/>
            <person name="Sun Y."/>
            <person name="Zhan W."/>
            <person name="Jiang J."/>
            <person name="Wang Q."/>
            <person name="Zhang B."/>
            <person name="Ji P."/>
            <person name="Sakyi L.B."/>
            <person name="Cui X."/>
            <person name="Yuan T."/>
            <person name="Jiang B."/>
            <person name="Yang W."/>
            <person name="Lam T.T.-Y."/>
            <person name="Chang Q."/>
            <person name="Ding S."/>
            <person name="Wang X."/>
            <person name="Zhu J."/>
            <person name="Ruan X."/>
            <person name="Zhao L."/>
            <person name="Wei J."/>
            <person name="Que T."/>
            <person name="Du C."/>
            <person name="Cheng J."/>
            <person name="Dai P."/>
            <person name="Han X."/>
            <person name="Huang E."/>
            <person name="Gao Y."/>
            <person name="Liu J."/>
            <person name="Shao H."/>
            <person name="Ye R."/>
            <person name="Li L."/>
            <person name="Wei W."/>
            <person name="Wang X."/>
            <person name="Wang C."/>
            <person name="Huo Q."/>
            <person name="Li W."/>
            <person name="Guo W."/>
            <person name="Chen H."/>
            <person name="Chen S."/>
            <person name="Zhou L."/>
            <person name="Zhou L."/>
            <person name="Ni X."/>
            <person name="Tian J."/>
            <person name="Zhou Y."/>
            <person name="Sheng Y."/>
            <person name="Liu T."/>
            <person name="Pan Y."/>
            <person name="Xia L."/>
            <person name="Li J."/>
            <person name="Zhao F."/>
            <person name="Cao W."/>
        </authorList>
    </citation>
    <scope>NUCLEOTIDE SEQUENCE</scope>
    <source>
        <strain evidence="2">Rmic-2018</strain>
        <tissue evidence="2">Larvae</tissue>
    </source>
</reference>
<evidence type="ECO:0000313" key="2">
    <source>
        <dbReference type="EMBL" id="KAH7997464.1"/>
    </source>
</evidence>
<gene>
    <name evidence="2" type="ORF">HPB51_026409</name>
</gene>
<dbReference type="EMBL" id="JABSTU010000307">
    <property type="protein sequence ID" value="KAH7997464.1"/>
    <property type="molecule type" value="Genomic_DNA"/>
</dbReference>
<dbReference type="VEuPathDB" id="VectorBase:LOC119187685"/>
<keyword evidence="3" id="KW-1185">Reference proteome</keyword>
<comment type="caution">
    <text evidence="2">The sequence shown here is derived from an EMBL/GenBank/DDBJ whole genome shotgun (WGS) entry which is preliminary data.</text>
</comment>
<reference evidence="2" key="1">
    <citation type="journal article" date="2020" name="Cell">
        <title>Large-Scale Comparative Analyses of Tick Genomes Elucidate Their Genetic Diversity and Vector Capacities.</title>
        <authorList>
            <consortium name="Tick Genome and Microbiome Consortium (TIGMIC)"/>
            <person name="Jia N."/>
            <person name="Wang J."/>
            <person name="Shi W."/>
            <person name="Du L."/>
            <person name="Sun Y."/>
            <person name="Zhan W."/>
            <person name="Jiang J.F."/>
            <person name="Wang Q."/>
            <person name="Zhang B."/>
            <person name="Ji P."/>
            <person name="Bell-Sakyi L."/>
            <person name="Cui X.M."/>
            <person name="Yuan T.T."/>
            <person name="Jiang B.G."/>
            <person name="Yang W.F."/>
            <person name="Lam T.T."/>
            <person name="Chang Q.C."/>
            <person name="Ding S.J."/>
            <person name="Wang X.J."/>
            <person name="Zhu J.G."/>
            <person name="Ruan X.D."/>
            <person name="Zhao L."/>
            <person name="Wei J.T."/>
            <person name="Ye R.Z."/>
            <person name="Que T.C."/>
            <person name="Du C.H."/>
            <person name="Zhou Y.H."/>
            <person name="Cheng J.X."/>
            <person name="Dai P.F."/>
            <person name="Guo W.B."/>
            <person name="Han X.H."/>
            <person name="Huang E.J."/>
            <person name="Li L.F."/>
            <person name="Wei W."/>
            <person name="Gao Y.C."/>
            <person name="Liu J.Z."/>
            <person name="Shao H.Z."/>
            <person name="Wang X."/>
            <person name="Wang C.C."/>
            <person name="Yang T.C."/>
            <person name="Huo Q.B."/>
            <person name="Li W."/>
            <person name="Chen H.Y."/>
            <person name="Chen S.E."/>
            <person name="Zhou L.G."/>
            <person name="Ni X.B."/>
            <person name="Tian J.H."/>
            <person name="Sheng Y."/>
            <person name="Liu T."/>
            <person name="Pan Y.S."/>
            <person name="Xia L.Y."/>
            <person name="Li J."/>
            <person name="Zhao F."/>
            <person name="Cao W.C."/>
        </authorList>
    </citation>
    <scope>NUCLEOTIDE SEQUENCE</scope>
    <source>
        <strain evidence="2">Rmic-2018</strain>
    </source>
</reference>
<name>A0A9J6D364_RHIMP</name>
<organism evidence="2 3">
    <name type="scientific">Rhipicephalus microplus</name>
    <name type="common">Cattle tick</name>
    <name type="synonym">Boophilus microplus</name>
    <dbReference type="NCBI Taxonomy" id="6941"/>
    <lineage>
        <taxon>Eukaryota</taxon>
        <taxon>Metazoa</taxon>
        <taxon>Ecdysozoa</taxon>
        <taxon>Arthropoda</taxon>
        <taxon>Chelicerata</taxon>
        <taxon>Arachnida</taxon>
        <taxon>Acari</taxon>
        <taxon>Parasitiformes</taxon>
        <taxon>Ixodida</taxon>
        <taxon>Ixodoidea</taxon>
        <taxon>Ixodidae</taxon>
        <taxon>Rhipicephalinae</taxon>
        <taxon>Rhipicephalus</taxon>
        <taxon>Boophilus</taxon>
    </lineage>
</organism>
<dbReference type="Proteomes" id="UP000821866">
    <property type="component" value="Unassembled WGS sequence"/>
</dbReference>
<evidence type="ECO:0000313" key="3">
    <source>
        <dbReference type="Proteomes" id="UP000821866"/>
    </source>
</evidence>
<proteinExistence type="predicted"/>
<evidence type="ECO:0000256" key="1">
    <source>
        <dbReference type="SAM" id="MobiDB-lite"/>
    </source>
</evidence>
<feature type="compositionally biased region" description="Acidic residues" evidence="1">
    <location>
        <begin position="173"/>
        <end position="183"/>
    </location>
</feature>